<feature type="region of interest" description="Disordered" evidence="10">
    <location>
        <begin position="1"/>
        <end position="24"/>
    </location>
</feature>
<feature type="transmembrane region" description="Helical" evidence="11">
    <location>
        <begin position="75"/>
        <end position="94"/>
    </location>
</feature>
<evidence type="ECO:0000256" key="7">
    <source>
        <dbReference type="ARBA" id="ARBA00023136"/>
    </source>
</evidence>
<dbReference type="GO" id="GO:0015254">
    <property type="term" value="F:glycerol channel activity"/>
    <property type="evidence" value="ECO:0007669"/>
    <property type="project" value="TreeGrafter"/>
</dbReference>
<sequence length="303" mass="31650">MSDVEDKMERGTTAEALPDGPPMSVEEPTLVHRIAVVPAGVRAPVAEMLGTMLLVLLGTTSNAQALLAKPDDSNFLSLSIGWGVGLLLGVLVSGDISGAHLNPAMTLVMATLRGFPWSQVPGYILSQLFGAVIGGVISQSNYYELVNQVEGGAGLRTLGNANSTALIFITGPADWMSYTGAFFDEVLGTALLCAAVLAMGEGNRAGLATHVKAVILMWAFIGVSGGIGIQTSFGLNPARDLGPRIAAAMFGYPRTIWTSANCYFLWGAILGPIAGAFVGAAIHDIAVGRGIPLPSWRRRLVRD</sequence>
<feature type="transmembrane region" description="Helical" evidence="11">
    <location>
        <begin position="48"/>
        <end position="68"/>
    </location>
</feature>
<keyword evidence="13" id="KW-1185">Reference proteome</keyword>
<keyword evidence="3 9" id="KW-0813">Transport</keyword>
<reference evidence="12 13" key="1">
    <citation type="submission" date="2018-11" db="EMBL/GenBank/DDBJ databases">
        <title>Genome sequence of Saitozyma podzolica DSM 27192.</title>
        <authorList>
            <person name="Aliyu H."/>
            <person name="Gorte O."/>
            <person name="Ochsenreither K."/>
        </authorList>
    </citation>
    <scope>NUCLEOTIDE SEQUENCE [LARGE SCALE GENOMIC DNA]</scope>
    <source>
        <strain evidence="12 13">DSM 27192</strain>
    </source>
</reference>
<dbReference type="STRING" id="1890683.A0A427YR30"/>
<dbReference type="GO" id="GO:0015250">
    <property type="term" value="F:water channel activity"/>
    <property type="evidence" value="ECO:0007669"/>
    <property type="project" value="TreeGrafter"/>
</dbReference>
<dbReference type="GO" id="GO:0005886">
    <property type="term" value="C:plasma membrane"/>
    <property type="evidence" value="ECO:0007669"/>
    <property type="project" value="TreeGrafter"/>
</dbReference>
<evidence type="ECO:0000256" key="5">
    <source>
        <dbReference type="ARBA" id="ARBA00022737"/>
    </source>
</evidence>
<comment type="subcellular location">
    <subcellularLocation>
        <location evidence="1">Membrane</location>
        <topology evidence="1">Multi-pass membrane protein</topology>
    </subcellularLocation>
</comment>
<feature type="compositionally biased region" description="Basic and acidic residues" evidence="10">
    <location>
        <begin position="1"/>
        <end position="12"/>
    </location>
</feature>
<dbReference type="PANTHER" id="PTHR43829">
    <property type="entry name" value="AQUAPORIN OR AQUAGLYCEROPORIN RELATED"/>
    <property type="match status" value="1"/>
</dbReference>
<dbReference type="PANTHER" id="PTHR43829:SF9">
    <property type="entry name" value="AQUAPORIN-9"/>
    <property type="match status" value="1"/>
</dbReference>
<name>A0A427YR30_9TREE</name>
<organism evidence="12 13">
    <name type="scientific">Saitozyma podzolica</name>
    <dbReference type="NCBI Taxonomy" id="1890683"/>
    <lineage>
        <taxon>Eukaryota</taxon>
        <taxon>Fungi</taxon>
        <taxon>Dikarya</taxon>
        <taxon>Basidiomycota</taxon>
        <taxon>Agaricomycotina</taxon>
        <taxon>Tremellomycetes</taxon>
        <taxon>Tremellales</taxon>
        <taxon>Trimorphomycetaceae</taxon>
        <taxon>Saitozyma</taxon>
    </lineage>
</organism>
<evidence type="ECO:0000256" key="1">
    <source>
        <dbReference type="ARBA" id="ARBA00004141"/>
    </source>
</evidence>
<keyword evidence="7 11" id="KW-0472">Membrane</keyword>
<evidence type="ECO:0000313" key="12">
    <source>
        <dbReference type="EMBL" id="RSH93563.1"/>
    </source>
</evidence>
<evidence type="ECO:0000256" key="11">
    <source>
        <dbReference type="SAM" id="Phobius"/>
    </source>
</evidence>
<keyword evidence="5" id="KW-0677">Repeat</keyword>
<dbReference type="EMBL" id="RSCD01000004">
    <property type="protein sequence ID" value="RSH93563.1"/>
    <property type="molecule type" value="Genomic_DNA"/>
</dbReference>
<evidence type="ECO:0000256" key="2">
    <source>
        <dbReference type="ARBA" id="ARBA00006175"/>
    </source>
</evidence>
<dbReference type="InterPro" id="IPR023271">
    <property type="entry name" value="Aquaporin-like"/>
</dbReference>
<dbReference type="PRINTS" id="PR00783">
    <property type="entry name" value="MINTRINSICP"/>
</dbReference>
<dbReference type="InterPro" id="IPR000425">
    <property type="entry name" value="MIP"/>
</dbReference>
<evidence type="ECO:0008006" key="14">
    <source>
        <dbReference type="Google" id="ProtNLM"/>
    </source>
</evidence>
<evidence type="ECO:0000256" key="8">
    <source>
        <dbReference type="ARBA" id="ARBA00034651"/>
    </source>
</evidence>
<feature type="transmembrane region" description="Helical" evidence="11">
    <location>
        <begin position="263"/>
        <end position="287"/>
    </location>
</feature>
<dbReference type="Proteomes" id="UP000279259">
    <property type="component" value="Unassembled WGS sequence"/>
</dbReference>
<comment type="caution">
    <text evidence="12">The sequence shown here is derived from an EMBL/GenBank/DDBJ whole genome shotgun (WGS) entry which is preliminary data.</text>
</comment>
<dbReference type="AlphaFoldDB" id="A0A427YR30"/>
<dbReference type="Pfam" id="PF00230">
    <property type="entry name" value="MIP"/>
    <property type="match status" value="1"/>
</dbReference>
<dbReference type="SUPFAM" id="SSF81338">
    <property type="entry name" value="Aquaporin-like"/>
    <property type="match status" value="1"/>
</dbReference>
<protein>
    <recommendedName>
        <fullName evidence="14">Aquaporin</fullName>
    </recommendedName>
</protein>
<evidence type="ECO:0000256" key="10">
    <source>
        <dbReference type="SAM" id="MobiDB-lite"/>
    </source>
</evidence>
<feature type="transmembrane region" description="Helical" evidence="11">
    <location>
        <begin position="175"/>
        <end position="199"/>
    </location>
</feature>
<dbReference type="OrthoDB" id="3222at2759"/>
<evidence type="ECO:0000256" key="9">
    <source>
        <dbReference type="RuleBase" id="RU000477"/>
    </source>
</evidence>
<feature type="transmembrane region" description="Helical" evidence="11">
    <location>
        <begin position="211"/>
        <end position="233"/>
    </location>
</feature>
<accession>A0A427YR30</accession>
<evidence type="ECO:0000256" key="3">
    <source>
        <dbReference type="ARBA" id="ARBA00022448"/>
    </source>
</evidence>
<evidence type="ECO:0000313" key="13">
    <source>
        <dbReference type="Proteomes" id="UP000279259"/>
    </source>
</evidence>
<evidence type="ECO:0000256" key="6">
    <source>
        <dbReference type="ARBA" id="ARBA00022989"/>
    </source>
</evidence>
<gene>
    <name evidence="12" type="ORF">EHS25_007921</name>
</gene>
<keyword evidence="4 9" id="KW-0812">Transmembrane</keyword>
<comment type="similarity">
    <text evidence="2 9">Belongs to the MIP/aquaporin (TC 1.A.8) family.</text>
</comment>
<keyword evidence="6 11" id="KW-1133">Transmembrane helix</keyword>
<dbReference type="InterPro" id="IPR050363">
    <property type="entry name" value="MIP/Aquaporin"/>
</dbReference>
<dbReference type="Gene3D" id="1.20.1080.10">
    <property type="entry name" value="Glycerol uptake facilitator protein"/>
    <property type="match status" value="1"/>
</dbReference>
<proteinExistence type="inferred from homology"/>
<comment type="catalytic activity">
    <reaction evidence="8">
        <text>H2O(in) = H2O(out)</text>
        <dbReference type="Rhea" id="RHEA:29667"/>
        <dbReference type="ChEBI" id="CHEBI:15377"/>
    </reaction>
</comment>
<evidence type="ECO:0000256" key="4">
    <source>
        <dbReference type="ARBA" id="ARBA00022692"/>
    </source>
</evidence>